<name>A0ABY9RG63_9BURK</name>
<evidence type="ECO:0000313" key="4">
    <source>
        <dbReference type="Proteomes" id="UP001181355"/>
    </source>
</evidence>
<dbReference type="EMBL" id="CP133720">
    <property type="protein sequence ID" value="WMW79843.1"/>
    <property type="molecule type" value="Genomic_DNA"/>
</dbReference>
<protein>
    <submittedName>
        <fullName evidence="3">Tetratricopeptide repeat protein</fullName>
    </submittedName>
</protein>
<accession>A0ABY9RG63</accession>
<reference evidence="3" key="1">
    <citation type="submission" date="2023-09" db="EMBL/GenBank/DDBJ databases">
        <title>Undibacterium sp. 20NA77.5 isolated from freshwater.</title>
        <authorList>
            <person name="Le V."/>
            <person name="Ko S.-R."/>
            <person name="Ahn C.-Y."/>
            <person name="Oh H.-M."/>
        </authorList>
    </citation>
    <scope>NUCLEOTIDE SEQUENCE</scope>
    <source>
        <strain evidence="3">20NA77.5</strain>
    </source>
</reference>
<keyword evidence="1" id="KW-0802">TPR repeat</keyword>
<evidence type="ECO:0000256" key="1">
    <source>
        <dbReference type="PROSITE-ProRule" id="PRU00339"/>
    </source>
</evidence>
<proteinExistence type="predicted"/>
<dbReference type="SUPFAM" id="SSF48452">
    <property type="entry name" value="TPR-like"/>
    <property type="match status" value="2"/>
</dbReference>
<feature type="compositionally biased region" description="Basic and acidic residues" evidence="2">
    <location>
        <begin position="313"/>
        <end position="326"/>
    </location>
</feature>
<feature type="repeat" description="TPR" evidence="1">
    <location>
        <begin position="276"/>
        <end position="309"/>
    </location>
</feature>
<dbReference type="PANTHER" id="PTHR12558">
    <property type="entry name" value="CELL DIVISION CYCLE 16,23,27"/>
    <property type="match status" value="1"/>
</dbReference>
<dbReference type="PANTHER" id="PTHR12558:SF13">
    <property type="entry name" value="CELL DIVISION CYCLE PROTEIN 27 HOMOLOG"/>
    <property type="match status" value="1"/>
</dbReference>
<dbReference type="InterPro" id="IPR019734">
    <property type="entry name" value="TPR_rpt"/>
</dbReference>
<dbReference type="Gene3D" id="1.25.40.10">
    <property type="entry name" value="Tetratricopeptide repeat domain"/>
    <property type="match status" value="2"/>
</dbReference>
<dbReference type="RefSeq" id="WP_309481337.1">
    <property type="nucleotide sequence ID" value="NZ_CP133720.1"/>
</dbReference>
<feature type="region of interest" description="Disordered" evidence="2">
    <location>
        <begin position="304"/>
        <end position="326"/>
    </location>
</feature>
<dbReference type="PROSITE" id="PS50005">
    <property type="entry name" value="TPR"/>
    <property type="match status" value="1"/>
</dbReference>
<evidence type="ECO:0000256" key="2">
    <source>
        <dbReference type="SAM" id="MobiDB-lite"/>
    </source>
</evidence>
<dbReference type="Proteomes" id="UP001181355">
    <property type="component" value="Chromosome"/>
</dbReference>
<sequence length="326" mass="35680">MLKKTTLIATIITLSFSQLAEAHEFDSLLKARKYVEAEKAANARLQASPNHPDALAAKTELILIEGKESRLDEALKLAEQCINANPKFSECYELHGNINGLKAQRASVFTAMSYANKFKDSIRKAMELDPNNFGARFSMLQFYIQAPKVVGGGKKNAEEFIADTSKTNPVAATLFQAQLDIANDNLAKAQSIALSVNTANIEGLNRIHRSVLTSLGHSFINNKKYSEADKVFTDANLRYPDFPLGNFGLGKSLQEQGKQKEAIAYFEKAIAIEASAAAYFRLAKAQQSLGEKAKAISNFEKALNSQPGLPKASKSEAEEQLKTLKS</sequence>
<dbReference type="Pfam" id="PF13181">
    <property type="entry name" value="TPR_8"/>
    <property type="match status" value="1"/>
</dbReference>
<dbReference type="Pfam" id="PF13432">
    <property type="entry name" value="TPR_16"/>
    <property type="match status" value="1"/>
</dbReference>
<gene>
    <name evidence="3" type="ORF">RF679_14485</name>
</gene>
<dbReference type="InterPro" id="IPR011990">
    <property type="entry name" value="TPR-like_helical_dom_sf"/>
</dbReference>
<evidence type="ECO:0000313" key="3">
    <source>
        <dbReference type="EMBL" id="WMW79843.1"/>
    </source>
</evidence>
<organism evidence="3 4">
    <name type="scientific">Undibacterium cyanobacteriorum</name>
    <dbReference type="NCBI Taxonomy" id="3073561"/>
    <lineage>
        <taxon>Bacteria</taxon>
        <taxon>Pseudomonadati</taxon>
        <taxon>Pseudomonadota</taxon>
        <taxon>Betaproteobacteria</taxon>
        <taxon>Burkholderiales</taxon>
        <taxon>Oxalobacteraceae</taxon>
        <taxon>Undibacterium</taxon>
    </lineage>
</organism>
<keyword evidence="4" id="KW-1185">Reference proteome</keyword>
<dbReference type="SMART" id="SM00028">
    <property type="entry name" value="TPR"/>
    <property type="match status" value="4"/>
</dbReference>